<name>A0A8J7MVX9_9RHOB</name>
<evidence type="ECO:0000256" key="3">
    <source>
        <dbReference type="ARBA" id="ARBA00022989"/>
    </source>
</evidence>
<dbReference type="RefSeq" id="WP_202660669.1">
    <property type="nucleotide sequence ID" value="NZ_JAESVP010000005.1"/>
</dbReference>
<evidence type="ECO:0000256" key="1">
    <source>
        <dbReference type="ARBA" id="ARBA00004167"/>
    </source>
</evidence>
<accession>A0A8J7MVX9</accession>
<dbReference type="Proteomes" id="UP000619033">
    <property type="component" value="Unassembled WGS sequence"/>
</dbReference>
<dbReference type="GO" id="GO:0016020">
    <property type="term" value="C:membrane"/>
    <property type="evidence" value="ECO:0007669"/>
    <property type="project" value="UniProtKB-SubCell"/>
</dbReference>
<dbReference type="InterPro" id="IPR006260">
    <property type="entry name" value="TonB/TolA_C"/>
</dbReference>
<keyword evidence="2" id="KW-0812">Transmembrane</keyword>
<protein>
    <submittedName>
        <fullName evidence="7">Energy transducer TonB</fullName>
    </submittedName>
</protein>
<feature type="compositionally biased region" description="Basic residues" evidence="5">
    <location>
        <begin position="135"/>
        <end position="145"/>
    </location>
</feature>
<keyword evidence="3" id="KW-1133">Transmembrane helix</keyword>
<evidence type="ECO:0000256" key="4">
    <source>
        <dbReference type="ARBA" id="ARBA00023136"/>
    </source>
</evidence>
<feature type="domain" description="TonB C-terminal" evidence="6">
    <location>
        <begin position="166"/>
        <end position="253"/>
    </location>
</feature>
<dbReference type="NCBIfam" id="TIGR01352">
    <property type="entry name" value="tonB_Cterm"/>
    <property type="match status" value="1"/>
</dbReference>
<reference evidence="7" key="1">
    <citation type="submission" date="2021-01" db="EMBL/GenBank/DDBJ databases">
        <title>Genome seq and assembly of Tabrizicola sp. KVB23.</title>
        <authorList>
            <person name="Chhetri G."/>
        </authorList>
    </citation>
    <scope>NUCLEOTIDE SEQUENCE</scope>
    <source>
        <strain evidence="7">KVB23</strain>
    </source>
</reference>
<evidence type="ECO:0000256" key="5">
    <source>
        <dbReference type="SAM" id="MobiDB-lite"/>
    </source>
</evidence>
<keyword evidence="8" id="KW-1185">Reference proteome</keyword>
<feature type="compositionally biased region" description="Pro residues" evidence="5">
    <location>
        <begin position="67"/>
        <end position="80"/>
    </location>
</feature>
<proteinExistence type="predicted"/>
<keyword evidence="4" id="KW-0472">Membrane</keyword>
<dbReference type="PROSITE" id="PS52015">
    <property type="entry name" value="TONB_CTD"/>
    <property type="match status" value="1"/>
</dbReference>
<comment type="subcellular location">
    <subcellularLocation>
        <location evidence="1">Membrane</location>
        <topology evidence="1">Single-pass membrane protein</topology>
    </subcellularLocation>
</comment>
<evidence type="ECO:0000256" key="2">
    <source>
        <dbReference type="ARBA" id="ARBA00022692"/>
    </source>
</evidence>
<dbReference type="AlphaFoldDB" id="A0A8J7MVX9"/>
<comment type="caution">
    <text evidence="7">The sequence shown here is derived from an EMBL/GenBank/DDBJ whole genome shotgun (WGS) entry which is preliminary data.</text>
</comment>
<dbReference type="GO" id="GO:0055085">
    <property type="term" value="P:transmembrane transport"/>
    <property type="evidence" value="ECO:0007669"/>
    <property type="project" value="InterPro"/>
</dbReference>
<dbReference type="SUPFAM" id="SSF74653">
    <property type="entry name" value="TolA/TonB C-terminal domain"/>
    <property type="match status" value="1"/>
</dbReference>
<evidence type="ECO:0000313" key="8">
    <source>
        <dbReference type="Proteomes" id="UP000619033"/>
    </source>
</evidence>
<evidence type="ECO:0000313" key="7">
    <source>
        <dbReference type="EMBL" id="MBL4928609.1"/>
    </source>
</evidence>
<organism evidence="7 8">
    <name type="scientific">Fuscibacter oryzae</name>
    <dbReference type="NCBI Taxonomy" id="2803939"/>
    <lineage>
        <taxon>Bacteria</taxon>
        <taxon>Pseudomonadati</taxon>
        <taxon>Pseudomonadota</taxon>
        <taxon>Alphaproteobacteria</taxon>
        <taxon>Rhodobacterales</taxon>
        <taxon>Paracoccaceae</taxon>
        <taxon>Fuscibacter</taxon>
    </lineage>
</organism>
<dbReference type="InterPro" id="IPR037682">
    <property type="entry name" value="TonB_C"/>
</dbReference>
<feature type="region of interest" description="Disordered" evidence="5">
    <location>
        <begin position="62"/>
        <end position="184"/>
    </location>
</feature>
<evidence type="ECO:0000259" key="6">
    <source>
        <dbReference type="PROSITE" id="PS52015"/>
    </source>
</evidence>
<gene>
    <name evidence="7" type="ORF">JI744_10880</name>
</gene>
<dbReference type="Gene3D" id="3.30.1150.10">
    <property type="match status" value="1"/>
</dbReference>
<sequence length="253" mass="26159">MTDWSARHRPRLEPLGWLAAATLAALLAISTAAFANWFGGRVGTGTSESTILLDLPPLPPALAVAEPPAPQPVTPPPPPELQAVPRADESAPPAPQTEDAPDLTPPDRQTLTDLPDALPTDEALPAKSEHSAKPAAKKKTAQKPAKKAEPAASAATAKGEGVTASAMRKWTAKASQRLDRHMRRGSYNNASGTVAIRFQVAASGQITGAKLIGSTGSASLDAALLAQARRAPALPERPDGKSGQIEKTVTVAP</sequence>
<feature type="region of interest" description="Disordered" evidence="5">
    <location>
        <begin position="230"/>
        <end position="253"/>
    </location>
</feature>
<dbReference type="Pfam" id="PF03544">
    <property type="entry name" value="TonB_C"/>
    <property type="match status" value="1"/>
</dbReference>
<dbReference type="EMBL" id="JAESVP010000005">
    <property type="protein sequence ID" value="MBL4928609.1"/>
    <property type="molecule type" value="Genomic_DNA"/>
</dbReference>